<dbReference type="EMBL" id="LR130778">
    <property type="protein sequence ID" value="VDN47820.1"/>
    <property type="molecule type" value="Genomic_DNA"/>
</dbReference>
<accession>A0A3P7P2T9</accession>
<sequence length="57" mass="6523">MYDYGLQLVRPAPKVGRQLPVALLRSYTLIPGTSWSMLAMAMRCEPSLSREEHFQEP</sequence>
<keyword evidence="2" id="KW-1185">Reference proteome</keyword>
<gene>
    <name evidence="1" type="ORF">PATL70BA_1938</name>
</gene>
<evidence type="ECO:0000313" key="2">
    <source>
        <dbReference type="Proteomes" id="UP000279029"/>
    </source>
</evidence>
<evidence type="ECO:0000313" key="1">
    <source>
        <dbReference type="EMBL" id="VDN47820.1"/>
    </source>
</evidence>
<dbReference type="AlphaFoldDB" id="A0A3P7P2T9"/>
<organism evidence="1 2">
    <name type="scientific">Petrocella atlantisensis</name>
    <dbReference type="NCBI Taxonomy" id="2173034"/>
    <lineage>
        <taxon>Bacteria</taxon>
        <taxon>Bacillati</taxon>
        <taxon>Bacillota</taxon>
        <taxon>Clostridia</taxon>
        <taxon>Lachnospirales</taxon>
        <taxon>Vallitaleaceae</taxon>
        <taxon>Petrocella</taxon>
    </lineage>
</organism>
<protein>
    <submittedName>
        <fullName evidence="1">Uncharacterized protein</fullName>
    </submittedName>
</protein>
<dbReference type="RefSeq" id="WP_172596182.1">
    <property type="nucleotide sequence ID" value="NZ_LR130778.1"/>
</dbReference>
<dbReference type="Proteomes" id="UP000279029">
    <property type="component" value="Chromosome"/>
</dbReference>
<proteinExistence type="predicted"/>
<reference evidence="1 2" key="1">
    <citation type="submission" date="2018-09" db="EMBL/GenBank/DDBJ databases">
        <authorList>
            <person name="Postec A."/>
        </authorList>
    </citation>
    <scope>NUCLEOTIDE SEQUENCE [LARGE SCALE GENOMIC DNA]</scope>
    <source>
        <strain evidence="1">70B-A</strain>
    </source>
</reference>
<name>A0A3P7P2T9_9FIRM</name>
<dbReference type="KEGG" id="cbar:PATL70BA_1938"/>